<evidence type="ECO:0000256" key="3">
    <source>
        <dbReference type="ARBA" id="ARBA00023237"/>
    </source>
</evidence>
<organism evidence="6 7">
    <name type="scientific">Dyella tabacisoli</name>
    <dbReference type="NCBI Taxonomy" id="2282381"/>
    <lineage>
        <taxon>Bacteria</taxon>
        <taxon>Pseudomonadati</taxon>
        <taxon>Pseudomonadota</taxon>
        <taxon>Gammaproteobacteria</taxon>
        <taxon>Lysobacterales</taxon>
        <taxon>Rhodanobacteraceae</taxon>
        <taxon>Dyella</taxon>
    </lineage>
</organism>
<keyword evidence="7" id="KW-1185">Reference proteome</keyword>
<dbReference type="InterPro" id="IPR051544">
    <property type="entry name" value="TPS_OM_transporter"/>
</dbReference>
<dbReference type="Gene3D" id="3.10.20.310">
    <property type="entry name" value="membrane protein fhac"/>
    <property type="match status" value="1"/>
</dbReference>
<keyword evidence="1" id="KW-0472">Membrane</keyword>
<gene>
    <name evidence="6" type="ORF">DVJ77_00430</name>
</gene>
<evidence type="ECO:0000256" key="2">
    <source>
        <dbReference type="ARBA" id="ARBA00022692"/>
    </source>
</evidence>
<dbReference type="Gene3D" id="2.40.160.50">
    <property type="entry name" value="membrane protein fhac: a member of the omp85/tpsb transporter family"/>
    <property type="match status" value="1"/>
</dbReference>
<dbReference type="AlphaFoldDB" id="A0A369UQT1"/>
<reference evidence="6 7" key="1">
    <citation type="submission" date="2018-07" db="EMBL/GenBank/DDBJ databases">
        <title>Dyella tabacisoli L4-6T, whole genome shotgun sequence.</title>
        <authorList>
            <person name="Zhou X.-K."/>
            <person name="Li W.-J."/>
            <person name="Duan Y.-Q."/>
        </authorList>
    </citation>
    <scope>NUCLEOTIDE SEQUENCE [LARGE SCALE GENOMIC DNA]</scope>
    <source>
        <strain evidence="6 7">L4-6</strain>
    </source>
</reference>
<name>A0A369UQT1_9GAMM</name>
<dbReference type="Pfam" id="PF08479">
    <property type="entry name" value="POTRA_2"/>
    <property type="match status" value="1"/>
</dbReference>
<dbReference type="GO" id="GO:0046819">
    <property type="term" value="P:protein secretion by the type V secretion system"/>
    <property type="evidence" value="ECO:0007669"/>
    <property type="project" value="TreeGrafter"/>
</dbReference>
<accession>A0A369UQT1</accession>
<keyword evidence="2" id="KW-0812">Transmembrane</keyword>
<proteinExistence type="predicted"/>
<comment type="caution">
    <text evidence="6">The sequence shown here is derived from an EMBL/GenBank/DDBJ whole genome shotgun (WGS) entry which is preliminary data.</text>
</comment>
<dbReference type="PANTHER" id="PTHR34597">
    <property type="entry name" value="SLR1661 PROTEIN"/>
    <property type="match status" value="1"/>
</dbReference>
<dbReference type="RefSeq" id="WP_114843512.1">
    <property type="nucleotide sequence ID" value="NZ_JBHSPE010000001.1"/>
</dbReference>
<feature type="domain" description="Polypeptide-transport-associated ShlB-type" evidence="5">
    <location>
        <begin position="79"/>
        <end position="153"/>
    </location>
</feature>
<dbReference type="Pfam" id="PF03865">
    <property type="entry name" value="ShlB"/>
    <property type="match status" value="1"/>
</dbReference>
<evidence type="ECO:0000259" key="4">
    <source>
        <dbReference type="Pfam" id="PF03865"/>
    </source>
</evidence>
<feature type="domain" description="Haemolysin activator HlyB C-terminal" evidence="4">
    <location>
        <begin position="219"/>
        <end position="486"/>
    </location>
</feature>
<dbReference type="GO" id="GO:0008320">
    <property type="term" value="F:protein transmembrane transporter activity"/>
    <property type="evidence" value="ECO:0007669"/>
    <property type="project" value="TreeGrafter"/>
</dbReference>
<evidence type="ECO:0000256" key="1">
    <source>
        <dbReference type="ARBA" id="ARBA00022452"/>
    </source>
</evidence>
<evidence type="ECO:0000313" key="7">
    <source>
        <dbReference type="Proteomes" id="UP000253782"/>
    </source>
</evidence>
<dbReference type="PANTHER" id="PTHR34597:SF6">
    <property type="entry name" value="BLR6126 PROTEIN"/>
    <property type="match status" value="1"/>
</dbReference>
<dbReference type="OrthoDB" id="5664954at2"/>
<evidence type="ECO:0000313" key="6">
    <source>
        <dbReference type="EMBL" id="RDD83122.1"/>
    </source>
</evidence>
<keyword evidence="3" id="KW-0998">Cell outer membrane</keyword>
<dbReference type="EMBL" id="QQAH01000001">
    <property type="protein sequence ID" value="RDD83122.1"/>
    <property type="molecule type" value="Genomic_DNA"/>
</dbReference>
<dbReference type="InterPro" id="IPR005565">
    <property type="entry name" value="Hemolysn_activator_HlyB_C"/>
</dbReference>
<protein>
    <submittedName>
        <fullName evidence="6">ShlB/FhaC/HecB family hemolysin secretion/activation protein</fullName>
    </submittedName>
</protein>
<sequence length="574" mass="62210">MANSTHACRRSVINAALASSSTLATADREVESRMHWGHGLPARLRHPLVLAIGLLFGAPSLAVAQDTPANQTAEAPATFEVNEYLVRGNTLLDALDIESTVEPFLGPGRSLNEVHAARDALQKVYQAKGYQSVVVEVPPQQVKGGVILLQVVENSIGRVRVEGAKYHSPQAIRDAVPALAEGSIPNFTQAQAQLAQVNRQSGQQVVPLLKPGVLPQTMDVTLKVEDTYPLHGSVTVNNDHSADTPELRTIGNVRYDNLWQLGHSISATYIVAPQHRDAAEVYALSYMAPLSEQWSLLGSGYKSNSNANTLGGTTVLGKGNAISLQATRLLSTLGAYGQSISIGISRKHFDQNITLGGQTSRAPITYYPVSVTYTGQRSSEKSTTALSLSGNFGWRGQGSAGSAFDNQRYKARDNFAYVRADLNYTRFFAGDYALVLRGSGQWADSPLISSEQFAAGGASTVRGYLSAENTADHGVIASAELRSPSLATWLGRLVNDPFVNDWRFHFFIDGSRLQLIDPLKDQRGRFNLLSTGVGTRFTLFRYVNGELEYAYPLKDGTRTKAHDGQWLFSVRAGI</sequence>
<evidence type="ECO:0000259" key="5">
    <source>
        <dbReference type="Pfam" id="PF08479"/>
    </source>
</evidence>
<dbReference type="InterPro" id="IPR013686">
    <property type="entry name" value="Polypept-transport_assoc_ShlB"/>
</dbReference>
<dbReference type="Proteomes" id="UP000253782">
    <property type="component" value="Unassembled WGS sequence"/>
</dbReference>
<keyword evidence="1" id="KW-1134">Transmembrane beta strand</keyword>
<dbReference type="GO" id="GO:0098046">
    <property type="term" value="C:type V protein secretion system complex"/>
    <property type="evidence" value="ECO:0007669"/>
    <property type="project" value="TreeGrafter"/>
</dbReference>